<gene>
    <name evidence="2" type="ORF">ENH89_08740</name>
</gene>
<accession>A0A9C9NEH4</accession>
<comment type="caution">
    <text evidence="2">The sequence shown here is derived from an EMBL/GenBank/DDBJ whole genome shotgun (WGS) entry which is preliminary data.</text>
</comment>
<sequence>MTSTSSPLRAALLGGSAVLLLSLAGCGDDGSNFDVSSQIGPDPVLPEPSMSLVPDIKIAEVVGWQDGQTPTVPEGLTVTAYATDLVNPRTVHTLPNGDVLVVQSRGPSGKPKPRPKDYIQGWIMSLAKGGGGGPQKGSNLITLLRDTNRDGTVDE</sequence>
<protein>
    <submittedName>
        <fullName evidence="2">Sorbosone dehydrogenase family protein</fullName>
    </submittedName>
</protein>
<evidence type="ECO:0000313" key="3">
    <source>
        <dbReference type="Proteomes" id="UP000885680"/>
    </source>
</evidence>
<keyword evidence="1" id="KW-0732">Signal</keyword>
<proteinExistence type="predicted"/>
<organism evidence="2 3">
    <name type="scientific">Aurantimonas coralicida</name>
    <dbReference type="NCBI Taxonomy" id="182270"/>
    <lineage>
        <taxon>Bacteria</taxon>
        <taxon>Pseudomonadati</taxon>
        <taxon>Pseudomonadota</taxon>
        <taxon>Alphaproteobacteria</taxon>
        <taxon>Hyphomicrobiales</taxon>
        <taxon>Aurantimonadaceae</taxon>
        <taxon>Aurantimonas</taxon>
    </lineage>
</organism>
<name>A0A9C9NEH4_9HYPH</name>
<evidence type="ECO:0000313" key="2">
    <source>
        <dbReference type="EMBL" id="HEU00428.1"/>
    </source>
</evidence>
<reference evidence="2" key="1">
    <citation type="journal article" date="2020" name="mSystems">
        <title>Genome- and Community-Level Interaction Insights into Carbon Utilization and Element Cycling Functions of Hydrothermarchaeota in Hydrothermal Sediment.</title>
        <authorList>
            <person name="Zhou Z."/>
            <person name="Liu Y."/>
            <person name="Xu W."/>
            <person name="Pan J."/>
            <person name="Luo Z.H."/>
            <person name="Li M."/>
        </authorList>
    </citation>
    <scope>NUCLEOTIDE SEQUENCE</scope>
    <source>
        <strain evidence="2">HyVt-347</strain>
    </source>
</reference>
<dbReference type="Proteomes" id="UP000885680">
    <property type="component" value="Unassembled WGS sequence"/>
</dbReference>
<evidence type="ECO:0000256" key="1">
    <source>
        <dbReference type="SAM" id="SignalP"/>
    </source>
</evidence>
<feature type="chain" id="PRO_5038777544" evidence="1">
    <location>
        <begin position="28"/>
        <end position="155"/>
    </location>
</feature>
<dbReference type="EMBL" id="DRGN01000126">
    <property type="protein sequence ID" value="HEU00428.1"/>
    <property type="molecule type" value="Genomic_DNA"/>
</dbReference>
<feature type="non-terminal residue" evidence="2">
    <location>
        <position position="155"/>
    </location>
</feature>
<dbReference type="AlphaFoldDB" id="A0A9C9NEH4"/>
<feature type="signal peptide" evidence="1">
    <location>
        <begin position="1"/>
        <end position="27"/>
    </location>
</feature>